<feature type="region of interest" description="Disordered" evidence="1">
    <location>
        <begin position="227"/>
        <end position="266"/>
    </location>
</feature>
<reference evidence="3 4" key="1">
    <citation type="submission" date="2017-04" db="EMBL/GenBank/DDBJ databases">
        <authorList>
            <person name="Afonso C.L."/>
            <person name="Miller P.J."/>
            <person name="Scott M.A."/>
            <person name="Spackman E."/>
            <person name="Goraichik I."/>
            <person name="Dimitrov K.M."/>
            <person name="Suarez D.L."/>
            <person name="Swayne D.E."/>
        </authorList>
    </citation>
    <scope>NUCLEOTIDE SEQUENCE [LARGE SCALE GENOMIC DNA]</scope>
</reference>
<dbReference type="Proteomes" id="UP000196158">
    <property type="component" value="Unassembled WGS sequence"/>
</dbReference>
<evidence type="ECO:0000256" key="1">
    <source>
        <dbReference type="SAM" id="MobiDB-lite"/>
    </source>
</evidence>
<feature type="chain" id="PRO_5013095538" description="Outer spore wall assembly protein SHE10" evidence="2">
    <location>
        <begin position="24"/>
        <end position="613"/>
    </location>
</feature>
<dbReference type="AlphaFoldDB" id="A0A1X7QX96"/>
<feature type="compositionally biased region" description="Acidic residues" evidence="1">
    <location>
        <begin position="588"/>
        <end position="613"/>
    </location>
</feature>
<evidence type="ECO:0000313" key="3">
    <source>
        <dbReference type="EMBL" id="SMN18053.1"/>
    </source>
</evidence>
<evidence type="ECO:0000313" key="4">
    <source>
        <dbReference type="Proteomes" id="UP000196158"/>
    </source>
</evidence>
<evidence type="ECO:0000256" key="2">
    <source>
        <dbReference type="SAM" id="SignalP"/>
    </source>
</evidence>
<accession>A0A1X7QX96</accession>
<sequence length="613" mass="71044">MKFCTKFIVFVLTILSVNHYCEWNHCSTDVKQFCHYTAPSTWNNILIANSPAYHQYVAPKVAIVSAKYSSLIQPHCHSFSERLNTKVTHPFVAFVTPYLSQFEHRPYVIFIHDNISCLINKLNVYYNIYLEPTITKIEKQLGIKKTYNVAQTKYANQFQPICEVFEPYLRSSKTKFQEWKFRYLNYIKDAKKFTESANQQLKDTVQEKKDQVEESIEKKKEQVKKIAKDRKESYMNSKKSAAAAAQASSEAKAASTTSDIPKGKTTPLLDEEIYSDLYEFRREAENMNDEDFAELENDNEKVITSTSTIVKVVTMNDGEVAVETQEPTDAITEEDEVNTIQIDFDNWSDAIERKMSSIVDLFEKDVNTTMDKILKTKDLTLKKMLRQMSNSSQDSYEEISKKIEDIDCITEIDAKTGEKIYFDKTGTTQLPTYVDRELMRDLFENANSLGLAVISHINKEVGNLDADVYFAVEAMRKQYAEIYEEWANVMVNEWSKRLAYIDVMDADSGKNTNGDVSEENWKKFLKVKRQIIGRREEFAIHPVSMDEVIKFTSMVQNTLMMINRENGEYLYILRSKANLAFQKREKEEAEMEAFDAEDDEEPEEDSEEIQAET</sequence>
<feature type="region of interest" description="Disordered" evidence="1">
    <location>
        <begin position="587"/>
        <end position="613"/>
    </location>
</feature>
<name>A0A1X7QX96_9SACH</name>
<protein>
    <recommendedName>
        <fullName evidence="5">Outer spore wall assembly protein SHE10</fullName>
    </recommendedName>
</protein>
<feature type="signal peptide" evidence="2">
    <location>
        <begin position="1"/>
        <end position="23"/>
    </location>
</feature>
<organism evidence="3 4">
    <name type="scientific">Maudiozyma saulgeensis</name>
    <dbReference type="NCBI Taxonomy" id="1789683"/>
    <lineage>
        <taxon>Eukaryota</taxon>
        <taxon>Fungi</taxon>
        <taxon>Dikarya</taxon>
        <taxon>Ascomycota</taxon>
        <taxon>Saccharomycotina</taxon>
        <taxon>Saccharomycetes</taxon>
        <taxon>Saccharomycetales</taxon>
        <taxon>Saccharomycetaceae</taxon>
        <taxon>Maudiozyma</taxon>
    </lineage>
</organism>
<keyword evidence="4" id="KW-1185">Reference proteome</keyword>
<gene>
    <name evidence="3" type="ORF">KASA_0Q04609G</name>
</gene>
<dbReference type="EMBL" id="FXLY01000002">
    <property type="protein sequence ID" value="SMN18053.1"/>
    <property type="molecule type" value="Genomic_DNA"/>
</dbReference>
<dbReference type="STRING" id="1789683.A0A1X7QX96"/>
<dbReference type="OrthoDB" id="3260408at2759"/>
<keyword evidence="2" id="KW-0732">Signal</keyword>
<proteinExistence type="predicted"/>
<evidence type="ECO:0008006" key="5">
    <source>
        <dbReference type="Google" id="ProtNLM"/>
    </source>
</evidence>
<feature type="compositionally biased region" description="Low complexity" evidence="1">
    <location>
        <begin position="237"/>
        <end position="255"/>
    </location>
</feature>